<proteinExistence type="predicted"/>
<dbReference type="GO" id="GO:0006355">
    <property type="term" value="P:regulation of DNA-templated transcription"/>
    <property type="evidence" value="ECO:0007669"/>
    <property type="project" value="InterPro"/>
</dbReference>
<organism evidence="2 3">
    <name type="scientific">Methylorubrum extorquens DSM 13060</name>
    <dbReference type="NCBI Taxonomy" id="882800"/>
    <lineage>
        <taxon>Bacteria</taxon>
        <taxon>Pseudomonadati</taxon>
        <taxon>Pseudomonadota</taxon>
        <taxon>Alphaproteobacteria</taxon>
        <taxon>Hyphomicrobiales</taxon>
        <taxon>Methylobacteriaceae</taxon>
        <taxon>Methylorubrum</taxon>
    </lineage>
</organism>
<dbReference type="InterPro" id="IPR003173">
    <property type="entry name" value="PC4_C"/>
</dbReference>
<evidence type="ECO:0000259" key="1">
    <source>
        <dbReference type="Pfam" id="PF02229"/>
    </source>
</evidence>
<dbReference type="Pfam" id="PF02229">
    <property type="entry name" value="PC4"/>
    <property type="match status" value="1"/>
</dbReference>
<gene>
    <name evidence="2" type="ORF">MetexDRAFT_1648</name>
</gene>
<dbReference type="GO" id="GO:0003677">
    <property type="term" value="F:DNA binding"/>
    <property type="evidence" value="ECO:0007669"/>
    <property type="project" value="InterPro"/>
</dbReference>
<dbReference type="InterPro" id="IPR009044">
    <property type="entry name" value="ssDNA-bd_transcriptional_reg"/>
</dbReference>
<name>H1KG86_METEX</name>
<dbReference type="Gene3D" id="2.30.31.10">
    <property type="entry name" value="Transcriptional Coactivator Pc4, Chain A"/>
    <property type="match status" value="1"/>
</dbReference>
<sequence>MPEQRTVASVRKNARQEIRIGLQEYEGRQIASLRVWFKAEDGTMRPGKDGMNFRVDLLPELHEALAEAVRAAESEGLLAPA</sequence>
<dbReference type="Proteomes" id="UP000004382">
    <property type="component" value="Unassembled WGS sequence"/>
</dbReference>
<feature type="domain" description="Transcriptional coactivator p15 (PC4) C-terminal" evidence="1">
    <location>
        <begin position="14"/>
        <end position="63"/>
    </location>
</feature>
<dbReference type="AlphaFoldDB" id="H1KG86"/>
<comment type="caution">
    <text evidence="2">The sequence shown here is derived from an EMBL/GenBank/DDBJ whole genome shotgun (WGS) entry which is preliminary data.</text>
</comment>
<evidence type="ECO:0000313" key="3">
    <source>
        <dbReference type="Proteomes" id="UP000004382"/>
    </source>
</evidence>
<dbReference type="EMBL" id="AGJK01000031">
    <property type="protein sequence ID" value="EHP93427.1"/>
    <property type="molecule type" value="Genomic_DNA"/>
</dbReference>
<dbReference type="RefSeq" id="WP_003598716.1">
    <property type="nucleotide sequence ID" value="NZ_AGJK01000031.1"/>
</dbReference>
<accession>H1KG86</accession>
<dbReference type="PATRIC" id="fig|882800.3.peg.1619"/>
<protein>
    <recommendedName>
        <fullName evidence="1">Transcriptional coactivator p15 (PC4) C-terminal domain-containing protein</fullName>
    </recommendedName>
</protein>
<dbReference type="SUPFAM" id="SSF54447">
    <property type="entry name" value="ssDNA-binding transcriptional regulator domain"/>
    <property type="match status" value="1"/>
</dbReference>
<evidence type="ECO:0000313" key="2">
    <source>
        <dbReference type="EMBL" id="EHP93427.1"/>
    </source>
</evidence>
<reference evidence="2 3" key="1">
    <citation type="submission" date="2011-09" db="EMBL/GenBank/DDBJ databases">
        <title>The draft genome of Methylobacterium extorquens DSM 13060.</title>
        <authorList>
            <consortium name="US DOE Joint Genome Institute (JGI-PGF)"/>
            <person name="Lucas S."/>
            <person name="Han J."/>
            <person name="Lapidus A."/>
            <person name="Cheng J.-F."/>
            <person name="Goodwin L."/>
            <person name="Pitluck S."/>
            <person name="Peters L."/>
            <person name="Land M.L."/>
            <person name="Hauser L."/>
            <person name="Koskimaki J."/>
            <person name="Halonen O."/>
            <person name="Pirttila A."/>
            <person name="Frank C."/>
            <person name="Woyke T.J."/>
        </authorList>
    </citation>
    <scope>NUCLEOTIDE SEQUENCE [LARGE SCALE GENOMIC DNA]</scope>
    <source>
        <strain evidence="2 3">DSM 13060</strain>
    </source>
</reference>